<dbReference type="InterPro" id="IPR011032">
    <property type="entry name" value="GroES-like_sf"/>
</dbReference>
<dbReference type="Pfam" id="PF16884">
    <property type="entry name" value="ADH_N_2"/>
    <property type="match status" value="1"/>
</dbReference>
<proteinExistence type="predicted"/>
<dbReference type="EMBL" id="MCGE01000042">
    <property type="protein sequence ID" value="ORZ05846.1"/>
    <property type="molecule type" value="Genomic_DNA"/>
</dbReference>
<dbReference type="Proteomes" id="UP000193560">
    <property type="component" value="Unassembled WGS sequence"/>
</dbReference>
<dbReference type="SUPFAM" id="SSF50129">
    <property type="entry name" value="GroES-like"/>
    <property type="match status" value="1"/>
</dbReference>
<dbReference type="SMART" id="SM00829">
    <property type="entry name" value="PKS_ER"/>
    <property type="match status" value="1"/>
</dbReference>
<dbReference type="InterPro" id="IPR045010">
    <property type="entry name" value="MDR_fam"/>
</dbReference>
<accession>A0A1X2HZB5</accession>
<dbReference type="InterPro" id="IPR020843">
    <property type="entry name" value="ER"/>
</dbReference>
<keyword evidence="4" id="KW-1185">Reference proteome</keyword>
<dbReference type="Gene3D" id="3.90.180.10">
    <property type="entry name" value="Medium-chain alcohol dehydrogenases, catalytic domain"/>
    <property type="match status" value="1"/>
</dbReference>
<name>A0A1X2HZB5_9FUNG</name>
<dbReference type="SUPFAM" id="SSF51735">
    <property type="entry name" value="NAD(P)-binding Rossmann-fold domains"/>
    <property type="match status" value="1"/>
</dbReference>
<gene>
    <name evidence="3" type="ORF">BCR42DRAFT_484958</name>
</gene>
<dbReference type="AlphaFoldDB" id="A0A1X2HZB5"/>
<organism evidence="3 4">
    <name type="scientific">Absidia repens</name>
    <dbReference type="NCBI Taxonomy" id="90262"/>
    <lineage>
        <taxon>Eukaryota</taxon>
        <taxon>Fungi</taxon>
        <taxon>Fungi incertae sedis</taxon>
        <taxon>Mucoromycota</taxon>
        <taxon>Mucoromycotina</taxon>
        <taxon>Mucoromycetes</taxon>
        <taxon>Mucorales</taxon>
        <taxon>Cunninghamellaceae</taxon>
        <taxon>Absidia</taxon>
    </lineage>
</organism>
<evidence type="ECO:0000313" key="3">
    <source>
        <dbReference type="EMBL" id="ORZ05846.1"/>
    </source>
</evidence>
<dbReference type="InterPro" id="IPR041694">
    <property type="entry name" value="ADH_N_2"/>
</dbReference>
<dbReference type="Gene3D" id="3.40.50.720">
    <property type="entry name" value="NAD(P)-binding Rossmann-like Domain"/>
    <property type="match status" value="1"/>
</dbReference>
<evidence type="ECO:0000256" key="1">
    <source>
        <dbReference type="ARBA" id="ARBA00023002"/>
    </source>
</evidence>
<reference evidence="3 4" key="1">
    <citation type="submission" date="2016-07" db="EMBL/GenBank/DDBJ databases">
        <title>Pervasive Adenine N6-methylation of Active Genes in Fungi.</title>
        <authorList>
            <consortium name="DOE Joint Genome Institute"/>
            <person name="Mondo S.J."/>
            <person name="Dannebaum R.O."/>
            <person name="Kuo R.C."/>
            <person name="Labutti K."/>
            <person name="Haridas S."/>
            <person name="Kuo A."/>
            <person name="Salamov A."/>
            <person name="Ahrendt S.R."/>
            <person name="Lipzen A."/>
            <person name="Sullivan W."/>
            <person name="Andreopoulos W.B."/>
            <person name="Clum A."/>
            <person name="Lindquist E."/>
            <person name="Daum C."/>
            <person name="Ramamoorthy G.K."/>
            <person name="Gryganskyi A."/>
            <person name="Culley D."/>
            <person name="Magnuson J.K."/>
            <person name="James T.Y."/>
            <person name="O'Malley M.A."/>
            <person name="Stajich J.E."/>
            <person name="Spatafora J.W."/>
            <person name="Visel A."/>
            <person name="Grigoriev I.V."/>
        </authorList>
    </citation>
    <scope>NUCLEOTIDE SEQUENCE [LARGE SCALE GENOMIC DNA]</scope>
    <source>
        <strain evidence="3 4">NRRL 1336</strain>
    </source>
</reference>
<dbReference type="PANTHER" id="PTHR43205">
    <property type="entry name" value="PROSTAGLANDIN REDUCTASE"/>
    <property type="match status" value="1"/>
</dbReference>
<evidence type="ECO:0000259" key="2">
    <source>
        <dbReference type="SMART" id="SM00829"/>
    </source>
</evidence>
<dbReference type="Pfam" id="PF00107">
    <property type="entry name" value="ADH_zinc_N"/>
    <property type="match status" value="1"/>
</dbReference>
<feature type="domain" description="Enoyl reductase (ER)" evidence="2">
    <location>
        <begin position="56"/>
        <end position="334"/>
    </location>
</feature>
<comment type="caution">
    <text evidence="3">The sequence shown here is derived from an EMBL/GenBank/DDBJ whole genome shotgun (WGS) entry which is preliminary data.</text>
</comment>
<protein>
    <recommendedName>
        <fullName evidence="2">Enoyl reductase (ER) domain-containing protein</fullName>
    </recommendedName>
</protein>
<dbReference type="FunFam" id="3.40.50.720:FF:000121">
    <property type="entry name" value="Prostaglandin reductase 2"/>
    <property type="match status" value="1"/>
</dbReference>
<dbReference type="STRING" id="90262.A0A1X2HZB5"/>
<dbReference type="InterPro" id="IPR036291">
    <property type="entry name" value="NAD(P)-bd_dom_sf"/>
</dbReference>
<evidence type="ECO:0000313" key="4">
    <source>
        <dbReference type="Proteomes" id="UP000193560"/>
    </source>
</evidence>
<dbReference type="PANTHER" id="PTHR43205:SF7">
    <property type="entry name" value="PROSTAGLANDIN REDUCTASE 1"/>
    <property type="match status" value="1"/>
</dbReference>
<dbReference type="CDD" id="cd05288">
    <property type="entry name" value="PGDH"/>
    <property type="match status" value="1"/>
</dbReference>
<dbReference type="OrthoDB" id="809632at2759"/>
<keyword evidence="1" id="KW-0560">Oxidoreductase</keyword>
<dbReference type="GO" id="GO:0016628">
    <property type="term" value="F:oxidoreductase activity, acting on the CH-CH group of donors, NAD or NADP as acceptor"/>
    <property type="evidence" value="ECO:0007669"/>
    <property type="project" value="InterPro"/>
</dbReference>
<sequence>MVANTQIIFSKVPTGYPVIGEDITVKKTEFDLDAPLNDGEFIVKNLVLSVDPYMRGRMRDASVKSYSPPFDMNQPMTGHTMRLVIKSKSSLYPEQSYVYGLGAFEEYTKLNDQVAKAYGLVVRNDPKTNGIPLSNYVGVLGMPGMTAYAGLYKIGEIKKGETIYVSAASGAVGQLAGQIAKAQGLRVVGSAGSDEKVAHLKEIGFDGAFNYKTEDTDAKLTELCPNGIDVYFENVGGKMLEIVLTHLNTFGRIIACGMISQYNLTKAEKVGNLMNIVAKRIKFQGFIVSDYADLEPQFLADVTQMILDKKIKYRKDPEAFLDVLHGRNFGKQVVDVATP</sequence>
<dbReference type="InterPro" id="IPR013149">
    <property type="entry name" value="ADH-like_C"/>
</dbReference>